<protein>
    <submittedName>
        <fullName evidence="1">Head-to-tail adaptor</fullName>
    </submittedName>
</protein>
<dbReference type="EMBL" id="MH153803">
    <property type="protein sequence ID" value="AWN03547.1"/>
    <property type="molecule type" value="Genomic_DNA"/>
</dbReference>
<dbReference type="GeneID" id="54992090"/>
<dbReference type="Proteomes" id="UP000246630">
    <property type="component" value="Segment"/>
</dbReference>
<accession>A0A2U8UIR3</accession>
<evidence type="ECO:0000313" key="2">
    <source>
        <dbReference type="Proteomes" id="UP000246630"/>
    </source>
</evidence>
<sequence>MICYPSDTDWGCAFDQQKLDEMRNDPETLRQMKLAEARAWYSLAALTAYQLGVCPEEIRPVASRCAPAGSWMSAVVGGGHTSALPLRTIGGTFTPYVTGGTWVNACGCGPTGCSCSDRRDLILPGPVGAIEKIQIGTQVIDPSRYRVDNGNILVSTDPDLLWPLAQDIYAEPGAEGTFVVTYYRGMAPNELTRSAAGALAAEYFKLCRGSGKDCRFPRKLKTVTRGSATYEIDTTLFENGLTGLPEADFVINTLNPYRAKSRPRVISPDAGRRTRQTTYRGY</sequence>
<dbReference type="RefSeq" id="YP_009801572.1">
    <property type="nucleotide sequence ID" value="NC_047973.1"/>
</dbReference>
<organism evidence="1 2">
    <name type="scientific">Microbacterium phage Hyperion</name>
    <dbReference type="NCBI Taxonomy" id="2182354"/>
    <lineage>
        <taxon>Viruses</taxon>
        <taxon>Duplodnaviria</taxon>
        <taxon>Heunggongvirae</taxon>
        <taxon>Uroviricota</taxon>
        <taxon>Caudoviricetes</taxon>
        <taxon>Squashvirus</taxon>
        <taxon>Squashvirus hyperion</taxon>
    </lineage>
</organism>
<proteinExistence type="predicted"/>
<name>A0A2U8UIR3_9CAUD</name>
<gene>
    <name evidence="1" type="primary">30</name>
    <name evidence="1" type="ORF">PBI_HYPERION_30</name>
</gene>
<dbReference type="KEGG" id="vg:54992090"/>
<keyword evidence="2" id="KW-1185">Reference proteome</keyword>
<reference evidence="1 2" key="1">
    <citation type="submission" date="2018-03" db="EMBL/GenBank/DDBJ databases">
        <authorList>
            <person name="Stanton A.-C.J."/>
            <person name="Garlena R.A."/>
            <person name="Russell D.A."/>
            <person name="Pope W.H."/>
            <person name="Jacobs-Sera D."/>
            <person name="Hatfull G.F."/>
        </authorList>
    </citation>
    <scope>NUCLEOTIDE SEQUENCE [LARGE SCALE GENOMIC DNA]</scope>
</reference>
<evidence type="ECO:0000313" key="1">
    <source>
        <dbReference type="EMBL" id="AWN03547.1"/>
    </source>
</evidence>